<dbReference type="PANTHER" id="PTHR21240">
    <property type="entry name" value="2-AMINO-3-CARBOXYLMUCONATE-6-SEMIALDEHYDE DECARBOXYLASE"/>
    <property type="match status" value="1"/>
</dbReference>
<gene>
    <name evidence="3" type="ORF">GN277_12080</name>
</gene>
<proteinExistence type="predicted"/>
<dbReference type="Proteomes" id="UP000460412">
    <property type="component" value="Unassembled WGS sequence"/>
</dbReference>
<name>A0A7X3MGP9_9FIRM</name>
<dbReference type="AlphaFoldDB" id="A0A7X3MGP9"/>
<evidence type="ECO:0000256" key="1">
    <source>
        <dbReference type="ARBA" id="ARBA00023239"/>
    </source>
</evidence>
<reference evidence="3 4" key="1">
    <citation type="submission" date="2019-12" db="EMBL/GenBank/DDBJ databases">
        <title>Sporaefaciens musculi gen. nov., sp. nov., a novel bacterium isolated from the caecum of an obese mouse.</title>
        <authorList>
            <person name="Rasmussen T.S."/>
            <person name="Streidl T."/>
            <person name="Hitch T.C.A."/>
            <person name="Wortmann E."/>
            <person name="Deptula P."/>
            <person name="Hansen M."/>
            <person name="Nielsen D.S."/>
            <person name="Clavel T."/>
            <person name="Vogensen F.K."/>
        </authorList>
    </citation>
    <scope>NUCLEOTIDE SEQUENCE [LARGE SCALE GENOMIC DNA]</scope>
    <source>
        <strain evidence="3 4">WCA-9-b2</strain>
    </source>
</reference>
<evidence type="ECO:0000313" key="4">
    <source>
        <dbReference type="Proteomes" id="UP000460412"/>
    </source>
</evidence>
<dbReference type="SUPFAM" id="SSF51556">
    <property type="entry name" value="Metallo-dependent hydrolases"/>
    <property type="match status" value="1"/>
</dbReference>
<comment type="caution">
    <text evidence="3">The sequence shown here is derived from an EMBL/GenBank/DDBJ whole genome shotgun (WGS) entry which is preliminary data.</text>
</comment>
<sequence>MIIDFHTHIFPDKIAKSTLDFLVGVCCGVKPYTDATYSGLLNSAKESGVDLCVALPVATKVSQAESINRFAAQYQEGPILSFGGIHPACENYKEILRHVKSLGMKGIKLHPDYQDMYFNDIRYKRLIDYASELGLIISVHAGIDPKCPEDVHCTPKMAREVIQEVQPQKLVLAHLGGNLLWDEVEQELVGLDVFFDTGVVLHLIDRDQFVRIVRSHGVDKILFATDSPWKGQKQYIKLLSDMPLKPEEKEMIFSQNACRLLEI</sequence>
<dbReference type="GO" id="GO:0016831">
    <property type="term" value="F:carboxy-lyase activity"/>
    <property type="evidence" value="ECO:0007669"/>
    <property type="project" value="InterPro"/>
</dbReference>
<dbReference type="Pfam" id="PF04909">
    <property type="entry name" value="Amidohydro_2"/>
    <property type="match status" value="1"/>
</dbReference>
<dbReference type="InterPro" id="IPR032465">
    <property type="entry name" value="ACMSD"/>
</dbReference>
<feature type="domain" description="Amidohydrolase-related" evidence="2">
    <location>
        <begin position="62"/>
        <end position="262"/>
    </location>
</feature>
<evidence type="ECO:0000313" key="3">
    <source>
        <dbReference type="EMBL" id="MXP76101.1"/>
    </source>
</evidence>
<dbReference type="EMBL" id="WUQX01000001">
    <property type="protein sequence ID" value="MXP76101.1"/>
    <property type="molecule type" value="Genomic_DNA"/>
</dbReference>
<accession>A0A7X3MGP9</accession>
<keyword evidence="1" id="KW-0456">Lyase</keyword>
<dbReference type="GO" id="GO:0016787">
    <property type="term" value="F:hydrolase activity"/>
    <property type="evidence" value="ECO:0007669"/>
    <property type="project" value="UniProtKB-KW"/>
</dbReference>
<evidence type="ECO:0000259" key="2">
    <source>
        <dbReference type="Pfam" id="PF04909"/>
    </source>
</evidence>
<dbReference type="PANTHER" id="PTHR21240:SF28">
    <property type="entry name" value="ISO-OROTATE DECARBOXYLASE (EUROFUNG)"/>
    <property type="match status" value="1"/>
</dbReference>
<protein>
    <submittedName>
        <fullName evidence="3">Amidohydrolase family protein</fullName>
    </submittedName>
</protein>
<dbReference type="RefSeq" id="WP_159751272.1">
    <property type="nucleotide sequence ID" value="NZ_CASSPE010000182.1"/>
</dbReference>
<dbReference type="GO" id="GO:0019748">
    <property type="term" value="P:secondary metabolic process"/>
    <property type="evidence" value="ECO:0007669"/>
    <property type="project" value="TreeGrafter"/>
</dbReference>
<organism evidence="3 4">
    <name type="scientific">Sporofaciens musculi</name>
    <dbReference type="NCBI Taxonomy" id="2681861"/>
    <lineage>
        <taxon>Bacteria</taxon>
        <taxon>Bacillati</taxon>
        <taxon>Bacillota</taxon>
        <taxon>Clostridia</taxon>
        <taxon>Lachnospirales</taxon>
        <taxon>Lachnospiraceae</taxon>
        <taxon>Sporofaciens</taxon>
    </lineage>
</organism>
<keyword evidence="3" id="KW-0378">Hydrolase</keyword>
<dbReference type="GO" id="GO:0005737">
    <property type="term" value="C:cytoplasm"/>
    <property type="evidence" value="ECO:0007669"/>
    <property type="project" value="TreeGrafter"/>
</dbReference>
<dbReference type="InterPro" id="IPR032466">
    <property type="entry name" value="Metal_Hydrolase"/>
</dbReference>
<dbReference type="InterPro" id="IPR006680">
    <property type="entry name" value="Amidohydro-rel"/>
</dbReference>
<dbReference type="CDD" id="cd01292">
    <property type="entry name" value="metallo-dependent_hydrolases"/>
    <property type="match status" value="1"/>
</dbReference>
<dbReference type="Gene3D" id="3.20.20.140">
    <property type="entry name" value="Metal-dependent hydrolases"/>
    <property type="match status" value="1"/>
</dbReference>
<keyword evidence="4" id="KW-1185">Reference proteome</keyword>